<dbReference type="InterPro" id="IPR014782">
    <property type="entry name" value="Peptidase_M1_dom"/>
</dbReference>
<feature type="region of interest" description="Disordered" evidence="1">
    <location>
        <begin position="760"/>
        <end position="790"/>
    </location>
</feature>
<dbReference type="Gene3D" id="1.10.390.10">
    <property type="entry name" value="Neutral Protease Domain 2"/>
    <property type="match status" value="1"/>
</dbReference>
<keyword evidence="3" id="KW-0378">Hydrolase</keyword>
<name>A0ABV6ZT18_9PROT</name>
<dbReference type="GO" id="GO:0004177">
    <property type="term" value="F:aminopeptidase activity"/>
    <property type="evidence" value="ECO:0007669"/>
    <property type="project" value="UniProtKB-KW"/>
</dbReference>
<evidence type="ECO:0000256" key="1">
    <source>
        <dbReference type="SAM" id="MobiDB-lite"/>
    </source>
</evidence>
<dbReference type="PANTHER" id="PTHR11533">
    <property type="entry name" value="PROTEASE M1 ZINC METALLOPROTEASE"/>
    <property type="match status" value="1"/>
</dbReference>
<reference evidence="4" key="1">
    <citation type="journal article" date="2019" name="Int. J. Syst. Evol. Microbiol.">
        <title>The Global Catalogue of Microorganisms (GCM) 10K type strain sequencing project: providing services to taxonomists for standard genome sequencing and annotation.</title>
        <authorList>
            <consortium name="The Broad Institute Genomics Platform"/>
            <consortium name="The Broad Institute Genome Sequencing Center for Infectious Disease"/>
            <person name="Wu L."/>
            <person name="Ma J."/>
        </authorList>
    </citation>
    <scope>NUCLEOTIDE SEQUENCE [LARGE SCALE GENOMIC DNA]</scope>
    <source>
        <strain evidence="4">KCTC 52487</strain>
    </source>
</reference>
<sequence length="790" mass="90890">MSAVSATAEAQTIRQTVSDYRDAFRQLENEDWPTPNEIRPAHGAPGPEYWQQQVDYWIDVRLDEDARRISGIAEITYHNNSPFALDYLWFLMDQNRFRRDSWDNLTRTVSSTDQISSTAARRMMRMQEWEGGFDVGTVTDSEGRALQTRLVDTLMRIDLPDALQPGEQVSLTISWEYNLPEENVVGARAGYECFEEETENGDCIYLVAQWFPRAAAFTDYEGWHNLPFLGSGEFTLEFGNYEVAITVPADFIVAATGELQNPDNVLTQAQRDRLEQALTAEEPVFVVTREEALANEREGTDDTATWQFRAENVRDFAWAGSRKFIWDALGVQQDGEGEYPDTVLAMSFYPNENEPIWSAYSTRVIEHTLDVYSSFSFPYPYPTAQSVSGPVGGMEYPMITFNGPRTVRDEDGNITYSRGTKTFLIGVVAHEIGHIYFPMTVNSDERQWTWMDEGINSFLDFMTQRLWEEDYPTNEAEPDNIIGYMTSSNQQPIMTQSDAVTALGPNAYSKPATALVILRETILGRELFDEAFRTYARRWRFKRPTPYDFFRTMEEVSGHDLDWFWRGWFYSTEHVDIGLESIVLAQVDTGNPEIENALARAEEDALPESLTQRNNREAGLQTYAQRNPEVVDFYSLNDEHIVTNAQRRTYERYLEGLEDWEREFLDSGTNIYLMTFRNDGGVVMPIILDLSFSDGTTEHIRIPAQIWRRNANEVTWQFATDRELVRLEIDPLHEIADADRSDNVFPPEIRRSRIELFRSSQSSNTLQDMDLTVTEDSLDTRPERGGDDEE</sequence>
<keyword evidence="3" id="KW-0031">Aminopeptidase</keyword>
<evidence type="ECO:0000259" key="2">
    <source>
        <dbReference type="Pfam" id="PF01433"/>
    </source>
</evidence>
<dbReference type="SUPFAM" id="SSF55486">
    <property type="entry name" value="Metalloproteases ('zincins'), catalytic domain"/>
    <property type="match status" value="1"/>
</dbReference>
<dbReference type="RefSeq" id="WP_380213811.1">
    <property type="nucleotide sequence ID" value="NZ_JBHRSV010000001.1"/>
</dbReference>
<keyword evidence="3" id="KW-0645">Protease</keyword>
<comment type="caution">
    <text evidence="3">The sequence shown here is derived from an EMBL/GenBank/DDBJ whole genome shotgun (WGS) entry which is preliminary data.</text>
</comment>
<feature type="domain" description="Peptidase M1 membrane alanine aminopeptidase" evidence="2">
    <location>
        <begin position="370"/>
        <end position="568"/>
    </location>
</feature>
<keyword evidence="4" id="KW-1185">Reference proteome</keyword>
<dbReference type="EC" id="3.4.11.-" evidence="3"/>
<proteinExistence type="predicted"/>
<protein>
    <submittedName>
        <fullName evidence="3">M1 family metallopeptidase</fullName>
        <ecNumber evidence="3">3.4.11.-</ecNumber>
    </submittedName>
</protein>
<accession>A0ABV6ZT18</accession>
<gene>
    <name evidence="3" type="ORF">ACFOOR_00460</name>
</gene>
<dbReference type="PANTHER" id="PTHR11533:SF174">
    <property type="entry name" value="PUROMYCIN-SENSITIVE AMINOPEPTIDASE-RELATED"/>
    <property type="match status" value="1"/>
</dbReference>
<dbReference type="InterPro" id="IPR027268">
    <property type="entry name" value="Peptidase_M4/M1_CTD_sf"/>
</dbReference>
<dbReference type="EMBL" id="JBHRSV010000001">
    <property type="protein sequence ID" value="MFC2924571.1"/>
    <property type="molecule type" value="Genomic_DNA"/>
</dbReference>
<dbReference type="InterPro" id="IPR050344">
    <property type="entry name" value="Peptidase_M1_aminopeptidases"/>
</dbReference>
<evidence type="ECO:0000313" key="4">
    <source>
        <dbReference type="Proteomes" id="UP001595379"/>
    </source>
</evidence>
<feature type="compositionally biased region" description="Basic and acidic residues" evidence="1">
    <location>
        <begin position="778"/>
        <end position="790"/>
    </location>
</feature>
<dbReference type="Pfam" id="PF01433">
    <property type="entry name" value="Peptidase_M1"/>
    <property type="match status" value="1"/>
</dbReference>
<dbReference type="CDD" id="cd09604">
    <property type="entry name" value="M1_APN_like"/>
    <property type="match status" value="1"/>
</dbReference>
<organism evidence="3 4">
    <name type="scientific">Hyphobacterium vulgare</name>
    <dbReference type="NCBI Taxonomy" id="1736751"/>
    <lineage>
        <taxon>Bacteria</taxon>
        <taxon>Pseudomonadati</taxon>
        <taxon>Pseudomonadota</taxon>
        <taxon>Alphaproteobacteria</taxon>
        <taxon>Maricaulales</taxon>
        <taxon>Maricaulaceae</taxon>
        <taxon>Hyphobacterium</taxon>
    </lineage>
</organism>
<dbReference type="Proteomes" id="UP001595379">
    <property type="component" value="Unassembled WGS sequence"/>
</dbReference>
<evidence type="ECO:0000313" key="3">
    <source>
        <dbReference type="EMBL" id="MFC2924571.1"/>
    </source>
</evidence>